<dbReference type="Proteomes" id="UP000275749">
    <property type="component" value="Unassembled WGS sequence"/>
</dbReference>
<proteinExistence type="predicted"/>
<comment type="caution">
    <text evidence="5">The sequence shown here is derived from an EMBL/GenBank/DDBJ whole genome shotgun (WGS) entry which is preliminary data.</text>
</comment>
<dbReference type="Pfam" id="PF01580">
    <property type="entry name" value="FtsK_SpoIIIE"/>
    <property type="match status" value="1"/>
</dbReference>
<dbReference type="InterPro" id="IPR027417">
    <property type="entry name" value="P-loop_NTPase"/>
</dbReference>
<evidence type="ECO:0000256" key="2">
    <source>
        <dbReference type="ARBA" id="ARBA00022840"/>
    </source>
</evidence>
<protein>
    <recommendedName>
        <fullName evidence="4">FtsK domain-containing protein</fullName>
    </recommendedName>
</protein>
<sequence length="625" mass="67488">MFRRKPTFTPDAAIQHAFGLLEQGGHPATVLRWLERQKVPTEMLAAACHERGTTAAQVFGLDVPEPQAPQTGDVAPSPEQGFFLVDEPGEEWTPAEIGTHWTTLVRNAQAEGITPGVVEWSTVHGCWVIRPQRTKVLQLAANVRPTDGERVAALYPDHELVEFRPYERRAVIGELAPAERQARQVVAGLLGCRPWELQVQVCMAKPGVGHPVEWVMLEGQPLLTLARDKMAKILETAMLHLPGGSEGWRTAWQEHLGRAVLIYGEPERLPALAELLPTLEMGGSWSQLPMGLDPRQRTVALDLKLGPHAGIWAPTGAGKTVLLLGLVAQALTRGHQVVIIDPSKMGADFVPVKAWAAAWGDTIPRAAAILRAVYGEVERRRQLCASYGVGFWEDLPADLRAEKGIQPMLVVVDEFVSLALPRTVNKALDKDHPLRLEAEEVNGYKAEISEYVGRIAREARFVGVHLALAAQRPDAAIISGEMRSNLTSVVQLTRPGAVPSREALGMAFTADAVPAAAETLATLDDGKSRGLAVIAADGGGVSGFRVAYAPSQAIAERLEELGVPSPRKLEVAMQQDEPQVRHIPSQEDLFAEAVTVDAFDPVGDAPGGDVDLSALVTGASEGLWD</sequence>
<dbReference type="InterPro" id="IPR002543">
    <property type="entry name" value="FtsK_dom"/>
</dbReference>
<dbReference type="PANTHER" id="PTHR22683:SF1">
    <property type="entry name" value="TYPE VII SECRETION SYSTEM PROTEIN ESSC"/>
    <property type="match status" value="1"/>
</dbReference>
<reference evidence="5 6" key="1">
    <citation type="submission" date="2018-11" db="EMBL/GenBank/DDBJ databases">
        <title>Sequencing the genomes of 1000 actinobacteria strains.</title>
        <authorList>
            <person name="Klenk H.-P."/>
        </authorList>
    </citation>
    <scope>NUCLEOTIDE SEQUENCE [LARGE SCALE GENOMIC DNA]</scope>
    <source>
        <strain evidence="5 6">DSM 10546</strain>
    </source>
</reference>
<dbReference type="GO" id="GO:0003677">
    <property type="term" value="F:DNA binding"/>
    <property type="evidence" value="ECO:0007669"/>
    <property type="project" value="InterPro"/>
</dbReference>
<dbReference type="InterPro" id="IPR003593">
    <property type="entry name" value="AAA+_ATPase"/>
</dbReference>
<evidence type="ECO:0000313" key="6">
    <source>
        <dbReference type="Proteomes" id="UP000275749"/>
    </source>
</evidence>
<dbReference type="PANTHER" id="PTHR22683">
    <property type="entry name" value="SPORULATION PROTEIN RELATED"/>
    <property type="match status" value="1"/>
</dbReference>
<dbReference type="Gene3D" id="3.40.50.300">
    <property type="entry name" value="P-loop containing nucleotide triphosphate hydrolases"/>
    <property type="match status" value="1"/>
</dbReference>
<dbReference type="RefSeq" id="WP_123576262.1">
    <property type="nucleotide sequence ID" value="NZ_RKHG01000001.1"/>
</dbReference>
<keyword evidence="2 3" id="KW-0067">ATP-binding</keyword>
<keyword evidence="1 3" id="KW-0547">Nucleotide-binding</keyword>
<organism evidence="5 6">
    <name type="scientific">Luteococcus japonicus</name>
    <dbReference type="NCBI Taxonomy" id="33984"/>
    <lineage>
        <taxon>Bacteria</taxon>
        <taxon>Bacillati</taxon>
        <taxon>Actinomycetota</taxon>
        <taxon>Actinomycetes</taxon>
        <taxon>Propionibacteriales</taxon>
        <taxon>Propionibacteriaceae</taxon>
        <taxon>Luteococcus</taxon>
    </lineage>
</organism>
<dbReference type="InterPro" id="IPR050206">
    <property type="entry name" value="FtsK/SpoIIIE/SftA"/>
</dbReference>
<feature type="binding site" evidence="3">
    <location>
        <begin position="313"/>
        <end position="320"/>
    </location>
    <ligand>
        <name>ATP</name>
        <dbReference type="ChEBI" id="CHEBI:30616"/>
    </ligand>
</feature>
<name>A0A3N1ZZ95_9ACTN</name>
<dbReference type="GO" id="GO:0005524">
    <property type="term" value="F:ATP binding"/>
    <property type="evidence" value="ECO:0007669"/>
    <property type="project" value="UniProtKB-UniRule"/>
</dbReference>
<dbReference type="AlphaFoldDB" id="A0A3N1ZZ95"/>
<dbReference type="EMBL" id="RKHG01000001">
    <property type="protein sequence ID" value="ROR55462.1"/>
    <property type="molecule type" value="Genomic_DNA"/>
</dbReference>
<evidence type="ECO:0000259" key="4">
    <source>
        <dbReference type="PROSITE" id="PS50901"/>
    </source>
</evidence>
<feature type="domain" description="FtsK" evidence="4">
    <location>
        <begin position="296"/>
        <end position="501"/>
    </location>
</feature>
<evidence type="ECO:0000256" key="1">
    <source>
        <dbReference type="ARBA" id="ARBA00022741"/>
    </source>
</evidence>
<evidence type="ECO:0000256" key="3">
    <source>
        <dbReference type="PROSITE-ProRule" id="PRU00289"/>
    </source>
</evidence>
<accession>A0A3N1ZZ95</accession>
<dbReference type="PROSITE" id="PS50901">
    <property type="entry name" value="FTSK"/>
    <property type="match status" value="1"/>
</dbReference>
<gene>
    <name evidence="5" type="ORF">EDD41_2736</name>
</gene>
<dbReference type="SUPFAM" id="SSF52540">
    <property type="entry name" value="P-loop containing nucleoside triphosphate hydrolases"/>
    <property type="match status" value="1"/>
</dbReference>
<dbReference type="SMART" id="SM00382">
    <property type="entry name" value="AAA"/>
    <property type="match status" value="1"/>
</dbReference>
<evidence type="ECO:0000313" key="5">
    <source>
        <dbReference type="EMBL" id="ROR55462.1"/>
    </source>
</evidence>